<dbReference type="EMBL" id="ML976682">
    <property type="protein sequence ID" value="KAF1973160.1"/>
    <property type="molecule type" value="Genomic_DNA"/>
</dbReference>
<gene>
    <name evidence="1" type="ORF">BU23DRAFT_139419</name>
</gene>
<protein>
    <submittedName>
        <fullName evidence="1">Uncharacterized protein</fullName>
    </submittedName>
</protein>
<evidence type="ECO:0000313" key="1">
    <source>
        <dbReference type="EMBL" id="KAF1973160.1"/>
    </source>
</evidence>
<accession>A0A6A5V929</accession>
<dbReference type="AlphaFoldDB" id="A0A6A5V929"/>
<organism evidence="1 2">
    <name type="scientific">Bimuria novae-zelandiae CBS 107.79</name>
    <dbReference type="NCBI Taxonomy" id="1447943"/>
    <lineage>
        <taxon>Eukaryota</taxon>
        <taxon>Fungi</taxon>
        <taxon>Dikarya</taxon>
        <taxon>Ascomycota</taxon>
        <taxon>Pezizomycotina</taxon>
        <taxon>Dothideomycetes</taxon>
        <taxon>Pleosporomycetidae</taxon>
        <taxon>Pleosporales</taxon>
        <taxon>Massarineae</taxon>
        <taxon>Didymosphaeriaceae</taxon>
        <taxon>Bimuria</taxon>
    </lineage>
</organism>
<dbReference type="Proteomes" id="UP000800036">
    <property type="component" value="Unassembled WGS sequence"/>
</dbReference>
<reference evidence="1" key="1">
    <citation type="journal article" date="2020" name="Stud. Mycol.">
        <title>101 Dothideomycetes genomes: a test case for predicting lifestyles and emergence of pathogens.</title>
        <authorList>
            <person name="Haridas S."/>
            <person name="Albert R."/>
            <person name="Binder M."/>
            <person name="Bloem J."/>
            <person name="Labutti K."/>
            <person name="Salamov A."/>
            <person name="Andreopoulos B."/>
            <person name="Baker S."/>
            <person name="Barry K."/>
            <person name="Bills G."/>
            <person name="Bluhm B."/>
            <person name="Cannon C."/>
            <person name="Castanera R."/>
            <person name="Culley D."/>
            <person name="Daum C."/>
            <person name="Ezra D."/>
            <person name="Gonzalez J."/>
            <person name="Henrissat B."/>
            <person name="Kuo A."/>
            <person name="Liang C."/>
            <person name="Lipzen A."/>
            <person name="Lutzoni F."/>
            <person name="Magnuson J."/>
            <person name="Mondo S."/>
            <person name="Nolan M."/>
            <person name="Ohm R."/>
            <person name="Pangilinan J."/>
            <person name="Park H.-J."/>
            <person name="Ramirez L."/>
            <person name="Alfaro M."/>
            <person name="Sun H."/>
            <person name="Tritt A."/>
            <person name="Yoshinaga Y."/>
            <person name="Zwiers L.-H."/>
            <person name="Turgeon B."/>
            <person name="Goodwin S."/>
            <person name="Spatafora J."/>
            <person name="Crous P."/>
            <person name="Grigoriev I."/>
        </authorList>
    </citation>
    <scope>NUCLEOTIDE SEQUENCE</scope>
    <source>
        <strain evidence="1">CBS 107.79</strain>
    </source>
</reference>
<proteinExistence type="predicted"/>
<name>A0A6A5V929_9PLEO</name>
<keyword evidence="2" id="KW-1185">Reference proteome</keyword>
<evidence type="ECO:0000313" key="2">
    <source>
        <dbReference type="Proteomes" id="UP000800036"/>
    </source>
</evidence>
<sequence length="211" mass="23088">MGIIGAFLIPMAEEYSRYICSEASSSSDAPTPASTPARLEVFSFHGMCTPGTSPATSQASPWHGTPRLSLIQANSPATNLFGRPYPHSGFYPIPVDSSSNKSASCKPPRLYALMFATGNQRFEIPIKPRGNPSLICESAARALYELQLKVGWLPQVHSQAGANVSVEVSYPEVMANEQHAHGVLILKRGVTRGREWINWYLWWLEDIALVG</sequence>